<sequence length="51" mass="5812">MYHQPSTLFSKRVQESTSSTLIKMKKEKPMMSVTAIIQGSQNHWNSRASVT</sequence>
<evidence type="ECO:0000313" key="2">
    <source>
        <dbReference type="Proteomes" id="UP000708208"/>
    </source>
</evidence>
<gene>
    <name evidence="1" type="ORF">AFUS01_LOCUS13771</name>
</gene>
<comment type="caution">
    <text evidence="1">The sequence shown here is derived from an EMBL/GenBank/DDBJ whole genome shotgun (WGS) entry which is preliminary data.</text>
</comment>
<proteinExistence type="predicted"/>
<name>A0A8J2P433_9HEXA</name>
<dbReference type="AlphaFoldDB" id="A0A8J2P433"/>
<keyword evidence="2" id="KW-1185">Reference proteome</keyword>
<protein>
    <submittedName>
        <fullName evidence="1">Uncharacterized protein</fullName>
    </submittedName>
</protein>
<accession>A0A8J2P433</accession>
<dbReference type="Proteomes" id="UP000708208">
    <property type="component" value="Unassembled WGS sequence"/>
</dbReference>
<reference evidence="1" key="1">
    <citation type="submission" date="2021-06" db="EMBL/GenBank/DDBJ databases">
        <authorList>
            <person name="Hodson N. C."/>
            <person name="Mongue J. A."/>
            <person name="Jaron S. K."/>
        </authorList>
    </citation>
    <scope>NUCLEOTIDE SEQUENCE</scope>
</reference>
<evidence type="ECO:0000313" key="1">
    <source>
        <dbReference type="EMBL" id="CAG7724771.1"/>
    </source>
</evidence>
<feature type="non-terminal residue" evidence="1">
    <location>
        <position position="51"/>
    </location>
</feature>
<dbReference type="EMBL" id="CAJVCH010113738">
    <property type="protein sequence ID" value="CAG7724771.1"/>
    <property type="molecule type" value="Genomic_DNA"/>
</dbReference>
<dbReference type="OrthoDB" id="8251351at2759"/>
<organism evidence="1 2">
    <name type="scientific">Allacma fusca</name>
    <dbReference type="NCBI Taxonomy" id="39272"/>
    <lineage>
        <taxon>Eukaryota</taxon>
        <taxon>Metazoa</taxon>
        <taxon>Ecdysozoa</taxon>
        <taxon>Arthropoda</taxon>
        <taxon>Hexapoda</taxon>
        <taxon>Collembola</taxon>
        <taxon>Symphypleona</taxon>
        <taxon>Sminthuridae</taxon>
        <taxon>Allacma</taxon>
    </lineage>
</organism>